<dbReference type="EMBL" id="CP024785">
    <property type="protein sequence ID" value="AUB35431.1"/>
    <property type="molecule type" value="Genomic_DNA"/>
</dbReference>
<name>A0A2K8SJ14_9NOSO</name>
<dbReference type="AlphaFoldDB" id="A0A2K8SJ14"/>
<dbReference type="KEGG" id="nfl:COO91_01311"/>
<gene>
    <name evidence="1" type="ORF">COO91_01311</name>
</gene>
<proteinExistence type="predicted"/>
<dbReference type="RefSeq" id="WP_339382256.1">
    <property type="nucleotide sequence ID" value="NZ_CAWNNC010000001.1"/>
</dbReference>
<evidence type="ECO:0000313" key="2">
    <source>
        <dbReference type="Proteomes" id="UP000232003"/>
    </source>
</evidence>
<organism evidence="1 2">
    <name type="scientific">Nostoc flagelliforme CCNUN1</name>
    <dbReference type="NCBI Taxonomy" id="2038116"/>
    <lineage>
        <taxon>Bacteria</taxon>
        <taxon>Bacillati</taxon>
        <taxon>Cyanobacteriota</taxon>
        <taxon>Cyanophyceae</taxon>
        <taxon>Nostocales</taxon>
        <taxon>Nostocaceae</taxon>
        <taxon>Nostoc</taxon>
    </lineage>
</organism>
<dbReference type="InterPro" id="IPR010982">
    <property type="entry name" value="Lambda_DNA-bd_dom_sf"/>
</dbReference>
<dbReference type="SUPFAM" id="SSF47413">
    <property type="entry name" value="lambda repressor-like DNA-binding domains"/>
    <property type="match status" value="1"/>
</dbReference>
<dbReference type="CDD" id="cd00093">
    <property type="entry name" value="HTH_XRE"/>
    <property type="match status" value="1"/>
</dbReference>
<dbReference type="InterPro" id="IPR001387">
    <property type="entry name" value="Cro/C1-type_HTH"/>
</dbReference>
<protein>
    <submittedName>
        <fullName evidence="1">Transcriptional regulator, containings XRE-family HTH domain</fullName>
    </submittedName>
</protein>
<dbReference type="Gene3D" id="1.10.260.40">
    <property type="entry name" value="lambda repressor-like DNA-binding domains"/>
    <property type="match status" value="1"/>
</dbReference>
<sequence length="103" mass="11492">MTAVDLQLVATFHWNENLGNRLRNLRENKGLSRKALSEETKKIGKTVSESYIQQLESPSLFAGREGKSESLTVSKDVISRICEAMSLDVTDLLPSTKLFLPNP</sequence>
<evidence type="ECO:0000313" key="1">
    <source>
        <dbReference type="EMBL" id="AUB35431.1"/>
    </source>
</evidence>
<dbReference type="Proteomes" id="UP000232003">
    <property type="component" value="Chromosome"/>
</dbReference>
<keyword evidence="2" id="KW-1185">Reference proteome</keyword>
<dbReference type="Pfam" id="PF13560">
    <property type="entry name" value="HTH_31"/>
    <property type="match status" value="1"/>
</dbReference>
<reference evidence="1 2" key="1">
    <citation type="submission" date="2017-11" db="EMBL/GenBank/DDBJ databases">
        <title>Complete genome of a free-living desiccation-tolerant cyanobacterium and its photosynthetic adaptation to extreme terrestrial habitat.</title>
        <authorList>
            <person name="Shang J."/>
        </authorList>
    </citation>
    <scope>NUCLEOTIDE SEQUENCE [LARGE SCALE GENOMIC DNA]</scope>
    <source>
        <strain evidence="1 2">CCNUN1</strain>
    </source>
</reference>
<accession>A0A2K8SJ14</accession>
<dbReference type="GO" id="GO:0003677">
    <property type="term" value="F:DNA binding"/>
    <property type="evidence" value="ECO:0007669"/>
    <property type="project" value="InterPro"/>
</dbReference>